<protein>
    <recommendedName>
        <fullName evidence="12">Serine/threonine-protein kinase PrkC</fullName>
        <ecNumber evidence="1">2.7.11.1</ecNumber>
    </recommendedName>
</protein>
<feature type="domain" description="PASTA" evidence="16">
    <location>
        <begin position="420"/>
        <end position="488"/>
    </location>
</feature>
<dbReference type="SUPFAM" id="SSF54184">
    <property type="entry name" value="Penicillin-binding protein 2x (pbp-2x), c-terminal domain"/>
    <property type="match status" value="1"/>
</dbReference>
<dbReference type="InterPro" id="IPR017441">
    <property type="entry name" value="Protein_kinase_ATP_BS"/>
</dbReference>
<dbReference type="PROSITE" id="PS51178">
    <property type="entry name" value="PASTA"/>
    <property type="match status" value="3"/>
</dbReference>
<sequence>MIGKILAHRYQLIEKIGGGGMAEVYRAFDQLAKRDVAIKILRQEFVHEDDFIKRFQREAESIATLSHDNVVTIYDVGEEDDLYYIVMEYIEGHTLKQLIQKEGKLSLERSLDIAKKIASALNHAHQHHIIHRDIKPQNILVGENGEVKVSDFGIARTLSSATITHTGSVLGSVHYLSPEQAKGGFTDEKTDLYSLGIVLYEMLTGKLPFSGDSPITVALKHLQENFDYPRDLNPEIPQSVENIILKALEKDPTKRYQSAEEMLYDLETALDPERIDEPRIQLQSIGEDDDPTIIIPRFSENIGQDHLQTTYTPQSRKMKKRKFQKRVFPVIAIFFIIALSGIFGFQYINSKFKVPEIETPRLEGLPKDEAIRQLNELHLQYEMIEQTDPVVKEGYVIKQDPNYGGKMKTNQKIMLYVSLGKEKMAMPDLFNKDQRQASLLLQQIGFKEIEIKEEYSDTVPSGNVVKQDPTANDMVRPEDTKVTLYISQGKKTFKMPNLIGLTEDEARSVLLKYGLEINMIEKEYTSEQEKDKIFRQFPFSPGDEVTAGDKVDISISLGYPKEAKKVMGDVLVDIAEGETAQIKITIDDSRGKNILWKEEQIVGPKYYENIELVLMPGMQGTINVYKDGKLFRMKKINYQ</sequence>
<keyword evidence="5 13" id="KW-0547">Nucleotide-binding</keyword>
<dbReference type="InterPro" id="IPR005543">
    <property type="entry name" value="PASTA_dom"/>
</dbReference>
<keyword evidence="7 13" id="KW-0067">ATP-binding</keyword>
<name>A0A4R3KLP1_9BACI</name>
<dbReference type="SUPFAM" id="SSF56112">
    <property type="entry name" value="Protein kinase-like (PK-like)"/>
    <property type="match status" value="1"/>
</dbReference>
<feature type="binding site" evidence="13">
    <location>
        <position position="39"/>
    </location>
    <ligand>
        <name>ATP</name>
        <dbReference type="ChEBI" id="CHEBI:30616"/>
    </ligand>
</feature>
<dbReference type="GO" id="GO:0007165">
    <property type="term" value="P:signal transduction"/>
    <property type="evidence" value="ECO:0007669"/>
    <property type="project" value="UniProtKB-ARBA"/>
</dbReference>
<dbReference type="PROSITE" id="PS00107">
    <property type="entry name" value="PROTEIN_KINASE_ATP"/>
    <property type="match status" value="1"/>
</dbReference>
<dbReference type="SMART" id="SM00740">
    <property type="entry name" value="PASTA"/>
    <property type="match status" value="3"/>
</dbReference>
<dbReference type="NCBIfam" id="NF033483">
    <property type="entry name" value="PknB_PASTA_kin"/>
    <property type="match status" value="1"/>
</dbReference>
<dbReference type="Gene3D" id="3.30.10.20">
    <property type="match status" value="3"/>
</dbReference>
<dbReference type="InterPro" id="IPR011009">
    <property type="entry name" value="Kinase-like_dom_sf"/>
</dbReference>
<comment type="catalytic activity">
    <reaction evidence="10">
        <text>L-seryl-[protein] + ATP = O-phospho-L-seryl-[protein] + ADP + H(+)</text>
        <dbReference type="Rhea" id="RHEA:17989"/>
        <dbReference type="Rhea" id="RHEA-COMP:9863"/>
        <dbReference type="Rhea" id="RHEA-COMP:11604"/>
        <dbReference type="ChEBI" id="CHEBI:15378"/>
        <dbReference type="ChEBI" id="CHEBI:29999"/>
        <dbReference type="ChEBI" id="CHEBI:30616"/>
        <dbReference type="ChEBI" id="CHEBI:83421"/>
        <dbReference type="ChEBI" id="CHEBI:456216"/>
        <dbReference type="EC" id="2.7.11.1"/>
    </reaction>
</comment>
<dbReference type="GO" id="GO:0009847">
    <property type="term" value="P:spore germination"/>
    <property type="evidence" value="ECO:0007669"/>
    <property type="project" value="UniProtKB-ARBA"/>
</dbReference>
<evidence type="ECO:0000259" key="15">
    <source>
        <dbReference type="PROSITE" id="PS50011"/>
    </source>
</evidence>
<feature type="transmembrane region" description="Helical" evidence="14">
    <location>
        <begin position="327"/>
        <end position="348"/>
    </location>
</feature>
<evidence type="ECO:0000256" key="5">
    <source>
        <dbReference type="ARBA" id="ARBA00022741"/>
    </source>
</evidence>
<keyword evidence="18" id="KW-1185">Reference proteome</keyword>
<dbReference type="GO" id="GO:0071224">
    <property type="term" value="P:cellular response to peptidoglycan"/>
    <property type="evidence" value="ECO:0007669"/>
    <property type="project" value="UniProtKB-ARBA"/>
</dbReference>
<evidence type="ECO:0000256" key="3">
    <source>
        <dbReference type="ARBA" id="ARBA00022544"/>
    </source>
</evidence>
<dbReference type="Gene3D" id="1.10.510.10">
    <property type="entry name" value="Transferase(Phosphotransferase) domain 1"/>
    <property type="match status" value="1"/>
</dbReference>
<dbReference type="Pfam" id="PF00069">
    <property type="entry name" value="Pkinase"/>
    <property type="match status" value="1"/>
</dbReference>
<gene>
    <name evidence="17" type="ORF">EDD72_10117</name>
</gene>
<dbReference type="GO" id="GO:0004674">
    <property type="term" value="F:protein serine/threonine kinase activity"/>
    <property type="evidence" value="ECO:0007669"/>
    <property type="project" value="UniProtKB-KW"/>
</dbReference>
<feature type="domain" description="Protein kinase" evidence="15">
    <location>
        <begin position="10"/>
        <end position="270"/>
    </location>
</feature>
<dbReference type="PANTHER" id="PTHR43289:SF34">
    <property type="entry name" value="SERINE_THREONINE-PROTEIN KINASE YBDM-RELATED"/>
    <property type="match status" value="1"/>
</dbReference>
<evidence type="ECO:0000256" key="7">
    <source>
        <dbReference type="ARBA" id="ARBA00022840"/>
    </source>
</evidence>
<dbReference type="SMART" id="SM00220">
    <property type="entry name" value="S_TKc"/>
    <property type="match status" value="1"/>
</dbReference>
<dbReference type="GO" id="GO:0005524">
    <property type="term" value="F:ATP binding"/>
    <property type="evidence" value="ECO:0007669"/>
    <property type="project" value="UniProtKB-UniRule"/>
</dbReference>
<evidence type="ECO:0000256" key="10">
    <source>
        <dbReference type="ARBA" id="ARBA00048679"/>
    </source>
</evidence>
<dbReference type="InterPro" id="IPR008271">
    <property type="entry name" value="Ser/Thr_kinase_AS"/>
</dbReference>
<evidence type="ECO:0000256" key="12">
    <source>
        <dbReference type="ARBA" id="ARBA00070041"/>
    </source>
</evidence>
<evidence type="ECO:0000256" key="13">
    <source>
        <dbReference type="PROSITE-ProRule" id="PRU10141"/>
    </source>
</evidence>
<accession>A0A4R3KLP1</accession>
<dbReference type="Proteomes" id="UP000295788">
    <property type="component" value="Unassembled WGS sequence"/>
</dbReference>
<evidence type="ECO:0000256" key="4">
    <source>
        <dbReference type="ARBA" id="ARBA00022679"/>
    </source>
</evidence>
<dbReference type="PROSITE" id="PS00108">
    <property type="entry name" value="PROTEIN_KINASE_ST"/>
    <property type="match status" value="1"/>
</dbReference>
<evidence type="ECO:0000313" key="18">
    <source>
        <dbReference type="Proteomes" id="UP000295788"/>
    </source>
</evidence>
<evidence type="ECO:0000256" key="2">
    <source>
        <dbReference type="ARBA" id="ARBA00022527"/>
    </source>
</evidence>
<evidence type="ECO:0000259" key="16">
    <source>
        <dbReference type="PROSITE" id="PS51178"/>
    </source>
</evidence>
<proteinExistence type="predicted"/>
<dbReference type="Pfam" id="PF03793">
    <property type="entry name" value="PASTA"/>
    <property type="match status" value="3"/>
</dbReference>
<evidence type="ECO:0000256" key="1">
    <source>
        <dbReference type="ARBA" id="ARBA00012513"/>
    </source>
</evidence>
<dbReference type="FunFam" id="1.10.510.10:FF:000021">
    <property type="entry name" value="Serine/threonine protein kinase"/>
    <property type="match status" value="1"/>
</dbReference>
<evidence type="ECO:0000256" key="8">
    <source>
        <dbReference type="ARBA" id="ARBA00022968"/>
    </source>
</evidence>
<keyword evidence="14" id="KW-1133">Transmembrane helix</keyword>
<comment type="catalytic activity">
    <reaction evidence="9">
        <text>L-threonyl-[protein] + ATP = O-phospho-L-threonyl-[protein] + ADP + H(+)</text>
        <dbReference type="Rhea" id="RHEA:46608"/>
        <dbReference type="Rhea" id="RHEA-COMP:11060"/>
        <dbReference type="Rhea" id="RHEA-COMP:11605"/>
        <dbReference type="ChEBI" id="CHEBI:15378"/>
        <dbReference type="ChEBI" id="CHEBI:30013"/>
        <dbReference type="ChEBI" id="CHEBI:30616"/>
        <dbReference type="ChEBI" id="CHEBI:61977"/>
        <dbReference type="ChEBI" id="CHEBI:456216"/>
        <dbReference type="EC" id="2.7.11.1"/>
    </reaction>
</comment>
<comment type="subcellular location">
    <subcellularLocation>
        <location evidence="11">Spore membrane</location>
        <topology evidence="11">Single-pass type II membrane protein</topology>
    </subcellularLocation>
</comment>
<evidence type="ECO:0000313" key="17">
    <source>
        <dbReference type="EMBL" id="TCS84356.1"/>
    </source>
</evidence>
<keyword evidence="4" id="KW-0808">Transferase</keyword>
<keyword evidence="14" id="KW-0812">Transmembrane</keyword>
<keyword evidence="2" id="KW-0723">Serine/threonine-protein kinase</keyword>
<dbReference type="Gene3D" id="3.30.200.20">
    <property type="entry name" value="Phosphorylase Kinase, domain 1"/>
    <property type="match status" value="1"/>
</dbReference>
<keyword evidence="6 17" id="KW-0418">Kinase</keyword>
<keyword evidence="3" id="KW-0309">Germination</keyword>
<dbReference type="PROSITE" id="PS50011">
    <property type="entry name" value="PROTEIN_KINASE_DOM"/>
    <property type="match status" value="1"/>
</dbReference>
<dbReference type="OrthoDB" id="9788659at2"/>
<dbReference type="RefSeq" id="WP_132766601.1">
    <property type="nucleotide sequence ID" value="NZ_SMAB01000001.1"/>
</dbReference>
<evidence type="ECO:0000256" key="6">
    <source>
        <dbReference type="ARBA" id="ARBA00022777"/>
    </source>
</evidence>
<dbReference type="AlphaFoldDB" id="A0A4R3KLP1"/>
<reference evidence="17 18" key="1">
    <citation type="submission" date="2019-03" db="EMBL/GenBank/DDBJ databases">
        <title>Genomic Encyclopedia of Type Strains, Phase IV (KMG-IV): sequencing the most valuable type-strain genomes for metagenomic binning, comparative biology and taxonomic classification.</title>
        <authorList>
            <person name="Goeker M."/>
        </authorList>
    </citation>
    <scope>NUCLEOTIDE SEQUENCE [LARGE SCALE GENOMIC DNA]</scope>
    <source>
        <strain evidence="17 18">DSM 23802</strain>
    </source>
</reference>
<feature type="domain" description="PASTA" evidence="16">
    <location>
        <begin position="489"/>
        <end position="557"/>
    </location>
</feature>
<keyword evidence="8" id="KW-0735">Signal-anchor</keyword>
<evidence type="ECO:0000256" key="11">
    <source>
        <dbReference type="ARBA" id="ARBA00060432"/>
    </source>
</evidence>
<dbReference type="CDD" id="cd14014">
    <property type="entry name" value="STKc_PknB_like"/>
    <property type="match status" value="1"/>
</dbReference>
<keyword evidence="14" id="KW-0472">Membrane</keyword>
<dbReference type="EMBL" id="SMAB01000001">
    <property type="protein sequence ID" value="TCS84356.1"/>
    <property type="molecule type" value="Genomic_DNA"/>
</dbReference>
<dbReference type="EC" id="2.7.11.1" evidence="1"/>
<dbReference type="CDD" id="cd06577">
    <property type="entry name" value="PASTA_pknB"/>
    <property type="match status" value="3"/>
</dbReference>
<evidence type="ECO:0000256" key="9">
    <source>
        <dbReference type="ARBA" id="ARBA00047899"/>
    </source>
</evidence>
<feature type="domain" description="PASTA" evidence="16">
    <location>
        <begin position="353"/>
        <end position="419"/>
    </location>
</feature>
<organism evidence="17 18">
    <name type="scientific">Tepidibacillus fermentans</name>
    <dbReference type="NCBI Taxonomy" id="1281767"/>
    <lineage>
        <taxon>Bacteria</taxon>
        <taxon>Bacillati</taxon>
        <taxon>Bacillota</taxon>
        <taxon>Bacilli</taxon>
        <taxon>Bacillales</taxon>
        <taxon>Bacillaceae</taxon>
        <taxon>Tepidibacillus</taxon>
    </lineage>
</organism>
<dbReference type="FunFam" id="3.30.200.20:FF:000035">
    <property type="entry name" value="Serine/threonine protein kinase Stk1"/>
    <property type="match status" value="1"/>
</dbReference>
<dbReference type="PANTHER" id="PTHR43289">
    <property type="entry name" value="MITOGEN-ACTIVATED PROTEIN KINASE KINASE KINASE 20-RELATED"/>
    <property type="match status" value="1"/>
</dbReference>
<comment type="caution">
    <text evidence="17">The sequence shown here is derived from an EMBL/GenBank/DDBJ whole genome shotgun (WGS) entry which is preliminary data.</text>
</comment>
<evidence type="ECO:0000256" key="14">
    <source>
        <dbReference type="SAM" id="Phobius"/>
    </source>
</evidence>
<dbReference type="InterPro" id="IPR000719">
    <property type="entry name" value="Prot_kinase_dom"/>
</dbReference>